<dbReference type="GO" id="GO:0003677">
    <property type="term" value="F:DNA binding"/>
    <property type="evidence" value="ECO:0007669"/>
    <property type="project" value="UniProtKB-KW"/>
</dbReference>
<keyword evidence="2" id="KW-0229">DNA integration</keyword>
<dbReference type="EMBL" id="WNKX01000005">
    <property type="protein sequence ID" value="MTW10616.1"/>
    <property type="molecule type" value="Genomic_DNA"/>
</dbReference>
<dbReference type="Gene3D" id="1.10.150.130">
    <property type="match status" value="1"/>
</dbReference>
<dbReference type="InterPro" id="IPR038488">
    <property type="entry name" value="Integrase_DNA-bd_sf"/>
</dbReference>
<keyword evidence="4" id="KW-0233">DNA recombination</keyword>
<organism evidence="6 7">
    <name type="scientific">Massilia eburnea</name>
    <dbReference type="NCBI Taxonomy" id="1776165"/>
    <lineage>
        <taxon>Bacteria</taxon>
        <taxon>Pseudomonadati</taxon>
        <taxon>Pseudomonadota</taxon>
        <taxon>Betaproteobacteria</taxon>
        <taxon>Burkholderiales</taxon>
        <taxon>Oxalobacteraceae</taxon>
        <taxon>Telluria group</taxon>
        <taxon>Massilia</taxon>
    </lineage>
</organism>
<dbReference type="InterPro" id="IPR010998">
    <property type="entry name" value="Integrase_recombinase_N"/>
</dbReference>
<keyword evidence="3" id="KW-0238">DNA-binding</keyword>
<evidence type="ECO:0000256" key="4">
    <source>
        <dbReference type="ARBA" id="ARBA00023172"/>
    </source>
</evidence>
<evidence type="ECO:0000313" key="6">
    <source>
        <dbReference type="EMBL" id="MTW10616.1"/>
    </source>
</evidence>
<dbReference type="OrthoDB" id="9775880at2"/>
<evidence type="ECO:0000256" key="2">
    <source>
        <dbReference type="ARBA" id="ARBA00022908"/>
    </source>
</evidence>
<dbReference type="InterPro" id="IPR053876">
    <property type="entry name" value="Phage_int_M"/>
</dbReference>
<dbReference type="AlphaFoldDB" id="A0A6L6QG16"/>
<dbReference type="Pfam" id="PF13356">
    <property type="entry name" value="Arm-DNA-bind_3"/>
    <property type="match status" value="1"/>
</dbReference>
<dbReference type="PANTHER" id="PTHR30629:SF2">
    <property type="entry name" value="PROPHAGE INTEGRASE INTS-RELATED"/>
    <property type="match status" value="1"/>
</dbReference>
<feature type="domain" description="Tyr recombinase" evidence="5">
    <location>
        <begin position="202"/>
        <end position="399"/>
    </location>
</feature>
<reference evidence="6 7" key="1">
    <citation type="submission" date="2019-11" db="EMBL/GenBank/DDBJ databases">
        <title>Type strains purchased from KCTC, JCM and DSMZ.</title>
        <authorList>
            <person name="Lu H."/>
        </authorList>
    </citation>
    <scope>NUCLEOTIDE SEQUENCE [LARGE SCALE GENOMIC DNA]</scope>
    <source>
        <strain evidence="6 7">JCM 31587</strain>
    </source>
</reference>
<dbReference type="RefSeq" id="WP_155453559.1">
    <property type="nucleotide sequence ID" value="NZ_WNKX01000005.1"/>
</dbReference>
<evidence type="ECO:0000313" key="7">
    <source>
        <dbReference type="Proteomes" id="UP000472320"/>
    </source>
</evidence>
<name>A0A6L6QG16_9BURK</name>
<dbReference type="Pfam" id="PF22022">
    <property type="entry name" value="Phage_int_M"/>
    <property type="match status" value="1"/>
</dbReference>
<protein>
    <submittedName>
        <fullName evidence="6">DUF4102 domain-containing protein</fullName>
    </submittedName>
</protein>
<comment type="similarity">
    <text evidence="1">Belongs to the 'phage' integrase family.</text>
</comment>
<dbReference type="GO" id="GO:0015074">
    <property type="term" value="P:DNA integration"/>
    <property type="evidence" value="ECO:0007669"/>
    <property type="project" value="UniProtKB-KW"/>
</dbReference>
<dbReference type="Gene3D" id="3.30.160.390">
    <property type="entry name" value="Integrase, DNA-binding domain"/>
    <property type="match status" value="1"/>
</dbReference>
<gene>
    <name evidence="6" type="ORF">GM658_08355</name>
</gene>
<sequence length="422" mass="48103">MSTVITDLQIRNFLRTAKTNDKFSVGCHGLHIKVSAAGTPYWHIKYRRPVDGKESTYSLDEPYPFISLADAKEEARRVRKLLKSGIDPVVERRLARASRVAENQVTFEQAGREWLAKSKVEWSEVHFTKSKRALERDVFPDLGKLPISAITAAMIAHTIEKVCKRGAVETGKRVLQHVTGIFRFADGKDYCKHNPALSVPEVLPKAKQKSRMSALLDWRELGEVMRAAKQARVSPAVYHAHLLLALTGTRISNVVGAFWSQFHLDLEQPEWVIPRNLLKKKDARLPDLVIPLPPELTRVLKAWRQVTGGEGFAFPSPSKDKESVSREALEKFYRETLELRGKHTPHGWRSSMTTLAKDTGMDKDAIKIATDHAHASDTEMRYDRGWRWPQRIELFAWWEKKLLEEEAGNVIPLPRPQRSVTK</sequence>
<dbReference type="InterPro" id="IPR011010">
    <property type="entry name" value="DNA_brk_join_enz"/>
</dbReference>
<evidence type="ECO:0000256" key="1">
    <source>
        <dbReference type="ARBA" id="ARBA00008857"/>
    </source>
</evidence>
<dbReference type="InterPro" id="IPR002104">
    <property type="entry name" value="Integrase_catalytic"/>
</dbReference>
<dbReference type="SUPFAM" id="SSF56349">
    <property type="entry name" value="DNA breaking-rejoining enzymes"/>
    <property type="match status" value="1"/>
</dbReference>
<dbReference type="Gene3D" id="1.10.443.10">
    <property type="entry name" value="Intergrase catalytic core"/>
    <property type="match status" value="1"/>
</dbReference>
<dbReference type="Pfam" id="PF00589">
    <property type="entry name" value="Phage_integrase"/>
    <property type="match status" value="1"/>
</dbReference>
<dbReference type="Proteomes" id="UP000472320">
    <property type="component" value="Unassembled WGS sequence"/>
</dbReference>
<proteinExistence type="inferred from homology"/>
<dbReference type="PROSITE" id="PS51898">
    <property type="entry name" value="TYR_RECOMBINASE"/>
    <property type="match status" value="1"/>
</dbReference>
<dbReference type="InterPro" id="IPR050808">
    <property type="entry name" value="Phage_Integrase"/>
</dbReference>
<comment type="caution">
    <text evidence="6">The sequence shown here is derived from an EMBL/GenBank/DDBJ whole genome shotgun (WGS) entry which is preliminary data.</text>
</comment>
<evidence type="ECO:0000259" key="5">
    <source>
        <dbReference type="PROSITE" id="PS51898"/>
    </source>
</evidence>
<dbReference type="GO" id="GO:0006310">
    <property type="term" value="P:DNA recombination"/>
    <property type="evidence" value="ECO:0007669"/>
    <property type="project" value="UniProtKB-KW"/>
</dbReference>
<keyword evidence="7" id="KW-1185">Reference proteome</keyword>
<evidence type="ECO:0000256" key="3">
    <source>
        <dbReference type="ARBA" id="ARBA00023125"/>
    </source>
</evidence>
<dbReference type="PANTHER" id="PTHR30629">
    <property type="entry name" value="PROPHAGE INTEGRASE"/>
    <property type="match status" value="1"/>
</dbReference>
<accession>A0A6L6QG16</accession>
<dbReference type="InterPro" id="IPR025166">
    <property type="entry name" value="Integrase_DNA_bind_dom"/>
</dbReference>
<dbReference type="InterPro" id="IPR013762">
    <property type="entry name" value="Integrase-like_cat_sf"/>
</dbReference>